<protein>
    <recommendedName>
        <fullName evidence="10">Amino acid permease/ SLC12A domain-containing protein</fullName>
    </recommendedName>
</protein>
<evidence type="ECO:0000256" key="5">
    <source>
        <dbReference type="ARBA" id="ARBA00023136"/>
    </source>
</evidence>
<dbReference type="PIRSF" id="PIRSF006060">
    <property type="entry name" value="AA_transporter"/>
    <property type="match status" value="1"/>
</dbReference>
<evidence type="ECO:0000313" key="8">
    <source>
        <dbReference type="EMBL" id="KAL1407381.1"/>
    </source>
</evidence>
<dbReference type="InterPro" id="IPR002293">
    <property type="entry name" value="AA/rel_permease1"/>
</dbReference>
<evidence type="ECO:0000256" key="4">
    <source>
        <dbReference type="ARBA" id="ARBA00022989"/>
    </source>
</evidence>
<evidence type="ECO:0008006" key="10">
    <source>
        <dbReference type="Google" id="ProtNLM"/>
    </source>
</evidence>
<evidence type="ECO:0000256" key="3">
    <source>
        <dbReference type="ARBA" id="ARBA00022692"/>
    </source>
</evidence>
<proteinExistence type="predicted"/>
<dbReference type="Gene3D" id="1.20.1740.10">
    <property type="entry name" value="Amino acid/polyamine transporter I"/>
    <property type="match status" value="1"/>
</dbReference>
<sequence>MSDSSGITPAAPAYANDKHASDKGSAHKVAVGEVDHTVHLERRFGFWSCLGMAFIMLNSWTDGSADHPTAMAAALGVVLPSGGAVSVVWGCLTSAFGAMMTVLSLAEVCHIYPTTGGQYDWTYMIAPKSMKKSLSYLVAWSACAGWVTLTATASAFCGTFVTTIVALWHPEFEMKNYQTFLIYILFPIGAFCLNTFGVRILPAVERSGFYWGISGIVVVSIVCLATASPEFRPAKDVFTEFTNVTGWPDGMAFLIGLLQSTVGLSGYDAITHMMEEMPTPSRYAPRVMIMAVALGAVTSWFFLVILLFCIKDIDAVIAAPAGPLLEIYYQATNSRAGSTCLVMFNFLAMVYATQGIMTIASRMVFTFSRDHGFGRLSPLLAPVHPKLMVPVWCLVFVCVADCVLGFIYLGSSIAFNAIAASSMFFLQLSYIIPISIVLVRGESIFEGQPRRWSLGRFRRLINVCSLIFLITTSVIFLFPPALPVDGATMNYVSVVIGVVGLMSAVVWLMDGRRHFVGPTELAERLEVGRRSSEDVGAS</sequence>
<dbReference type="PANTHER" id="PTHR45649:SF14">
    <property type="entry name" value="GABA PERMEASE"/>
    <property type="match status" value="1"/>
</dbReference>
<feature type="transmembrane region" description="Helical" evidence="7">
    <location>
        <begin position="137"/>
        <end position="168"/>
    </location>
</feature>
<reference evidence="8 9" key="1">
    <citation type="submission" date="2023-08" db="EMBL/GenBank/DDBJ databases">
        <title>Annotated Genome Sequence of Vanrija albida AlHP1.</title>
        <authorList>
            <person name="Herzog R."/>
        </authorList>
    </citation>
    <scope>NUCLEOTIDE SEQUENCE [LARGE SCALE GENOMIC DNA]</scope>
    <source>
        <strain evidence="8 9">AlHP1</strain>
    </source>
</reference>
<feature type="transmembrane region" description="Helical" evidence="7">
    <location>
        <begin position="287"/>
        <end position="308"/>
    </location>
</feature>
<evidence type="ECO:0000256" key="2">
    <source>
        <dbReference type="ARBA" id="ARBA00022448"/>
    </source>
</evidence>
<keyword evidence="4 7" id="KW-1133">Transmembrane helix</keyword>
<dbReference type="Pfam" id="PF13520">
    <property type="entry name" value="AA_permease_2"/>
    <property type="match status" value="1"/>
</dbReference>
<feature type="transmembrane region" description="Helical" evidence="7">
    <location>
        <begin position="44"/>
        <end position="60"/>
    </location>
</feature>
<keyword evidence="5 7" id="KW-0472">Membrane</keyword>
<comment type="subcellular location">
    <subcellularLocation>
        <location evidence="1">Membrane</location>
        <topology evidence="1">Multi-pass membrane protein</topology>
    </subcellularLocation>
</comment>
<feature type="transmembrane region" description="Helical" evidence="7">
    <location>
        <begin position="342"/>
        <end position="367"/>
    </location>
</feature>
<evidence type="ECO:0000256" key="1">
    <source>
        <dbReference type="ARBA" id="ARBA00004141"/>
    </source>
</evidence>
<evidence type="ECO:0000313" key="9">
    <source>
        <dbReference type="Proteomes" id="UP001565368"/>
    </source>
</evidence>
<comment type="caution">
    <text evidence="8">The sequence shown here is derived from an EMBL/GenBank/DDBJ whole genome shotgun (WGS) entry which is preliminary data.</text>
</comment>
<dbReference type="PANTHER" id="PTHR45649">
    <property type="entry name" value="AMINO-ACID PERMEASE BAT1"/>
    <property type="match status" value="1"/>
</dbReference>
<keyword evidence="2" id="KW-0813">Transport</keyword>
<feature type="transmembrane region" description="Helical" evidence="7">
    <location>
        <begin position="491"/>
        <end position="509"/>
    </location>
</feature>
<name>A0ABR3PY57_9TREE</name>
<organism evidence="8 9">
    <name type="scientific">Vanrija albida</name>
    <dbReference type="NCBI Taxonomy" id="181172"/>
    <lineage>
        <taxon>Eukaryota</taxon>
        <taxon>Fungi</taxon>
        <taxon>Dikarya</taxon>
        <taxon>Basidiomycota</taxon>
        <taxon>Agaricomycotina</taxon>
        <taxon>Tremellomycetes</taxon>
        <taxon>Trichosporonales</taxon>
        <taxon>Trichosporonaceae</taxon>
        <taxon>Vanrija</taxon>
    </lineage>
</organism>
<gene>
    <name evidence="8" type="ORF">Q8F55_006803</name>
</gene>
<feature type="region of interest" description="Disordered" evidence="6">
    <location>
        <begin position="1"/>
        <end position="20"/>
    </location>
</feature>
<keyword evidence="9" id="KW-1185">Reference proteome</keyword>
<keyword evidence="3 7" id="KW-0812">Transmembrane</keyword>
<feature type="transmembrane region" description="Helical" evidence="7">
    <location>
        <begin position="72"/>
        <end position="92"/>
    </location>
</feature>
<evidence type="ECO:0000256" key="6">
    <source>
        <dbReference type="SAM" id="MobiDB-lite"/>
    </source>
</evidence>
<feature type="transmembrane region" description="Helical" evidence="7">
    <location>
        <begin position="180"/>
        <end position="201"/>
    </location>
</feature>
<dbReference type="RefSeq" id="XP_069207325.1">
    <property type="nucleotide sequence ID" value="XM_069355254.1"/>
</dbReference>
<dbReference type="Proteomes" id="UP001565368">
    <property type="component" value="Unassembled WGS sequence"/>
</dbReference>
<feature type="transmembrane region" description="Helical" evidence="7">
    <location>
        <begin position="387"/>
        <end position="409"/>
    </location>
</feature>
<feature type="transmembrane region" description="Helical" evidence="7">
    <location>
        <begin position="460"/>
        <end position="479"/>
    </location>
</feature>
<feature type="transmembrane region" description="Helical" evidence="7">
    <location>
        <begin position="208"/>
        <end position="227"/>
    </location>
</feature>
<feature type="transmembrane region" description="Helical" evidence="7">
    <location>
        <begin position="415"/>
        <end position="439"/>
    </location>
</feature>
<dbReference type="EMBL" id="JBBXJM010000005">
    <property type="protein sequence ID" value="KAL1407381.1"/>
    <property type="molecule type" value="Genomic_DNA"/>
</dbReference>
<feature type="transmembrane region" description="Helical" evidence="7">
    <location>
        <begin position="247"/>
        <end position="267"/>
    </location>
</feature>
<accession>A0ABR3PY57</accession>
<evidence type="ECO:0000256" key="7">
    <source>
        <dbReference type="SAM" id="Phobius"/>
    </source>
</evidence>
<dbReference type="GeneID" id="95987846"/>